<protein>
    <submittedName>
        <fullName evidence="1">Uncharacterized protein</fullName>
    </submittedName>
</protein>
<dbReference type="EMBL" id="VSRR010042054">
    <property type="protein sequence ID" value="MPC75876.1"/>
    <property type="molecule type" value="Genomic_DNA"/>
</dbReference>
<dbReference type="AlphaFoldDB" id="A0A5B7I1N3"/>
<comment type="caution">
    <text evidence="1">The sequence shown here is derived from an EMBL/GenBank/DDBJ whole genome shotgun (WGS) entry which is preliminary data.</text>
</comment>
<evidence type="ECO:0000313" key="2">
    <source>
        <dbReference type="Proteomes" id="UP000324222"/>
    </source>
</evidence>
<sequence length="64" mass="6724">MPRGLPLCAAKRYLRPACACPPSHPTPASSTLPFCPLFPIPIAPSLLPTSRFTPPNTAGPFPSP</sequence>
<dbReference type="Proteomes" id="UP000324222">
    <property type="component" value="Unassembled WGS sequence"/>
</dbReference>
<name>A0A5B7I1N3_PORTR</name>
<keyword evidence="2" id="KW-1185">Reference proteome</keyword>
<organism evidence="1 2">
    <name type="scientific">Portunus trituberculatus</name>
    <name type="common">Swimming crab</name>
    <name type="synonym">Neptunus trituberculatus</name>
    <dbReference type="NCBI Taxonomy" id="210409"/>
    <lineage>
        <taxon>Eukaryota</taxon>
        <taxon>Metazoa</taxon>
        <taxon>Ecdysozoa</taxon>
        <taxon>Arthropoda</taxon>
        <taxon>Crustacea</taxon>
        <taxon>Multicrustacea</taxon>
        <taxon>Malacostraca</taxon>
        <taxon>Eumalacostraca</taxon>
        <taxon>Eucarida</taxon>
        <taxon>Decapoda</taxon>
        <taxon>Pleocyemata</taxon>
        <taxon>Brachyura</taxon>
        <taxon>Eubrachyura</taxon>
        <taxon>Portunoidea</taxon>
        <taxon>Portunidae</taxon>
        <taxon>Portuninae</taxon>
        <taxon>Portunus</taxon>
    </lineage>
</organism>
<proteinExistence type="predicted"/>
<evidence type="ECO:0000313" key="1">
    <source>
        <dbReference type="EMBL" id="MPC75876.1"/>
    </source>
</evidence>
<reference evidence="1 2" key="1">
    <citation type="submission" date="2019-05" db="EMBL/GenBank/DDBJ databases">
        <title>Another draft genome of Portunus trituberculatus and its Hox gene families provides insights of decapod evolution.</title>
        <authorList>
            <person name="Jeong J.-H."/>
            <person name="Song I."/>
            <person name="Kim S."/>
            <person name="Choi T."/>
            <person name="Kim D."/>
            <person name="Ryu S."/>
            <person name="Kim W."/>
        </authorList>
    </citation>
    <scope>NUCLEOTIDE SEQUENCE [LARGE SCALE GENOMIC DNA]</scope>
    <source>
        <tissue evidence="1">Muscle</tissue>
    </source>
</reference>
<accession>A0A5B7I1N3</accession>
<gene>
    <name evidence="1" type="ORF">E2C01_070273</name>
</gene>